<evidence type="ECO:0000256" key="1">
    <source>
        <dbReference type="SAM" id="Phobius"/>
    </source>
</evidence>
<evidence type="ECO:0008006" key="4">
    <source>
        <dbReference type="Google" id="ProtNLM"/>
    </source>
</evidence>
<feature type="transmembrane region" description="Helical" evidence="1">
    <location>
        <begin position="42"/>
        <end position="65"/>
    </location>
</feature>
<keyword evidence="1" id="KW-0472">Membrane</keyword>
<keyword evidence="1" id="KW-1133">Transmembrane helix</keyword>
<protein>
    <recommendedName>
        <fullName evidence="4">DUF304 domain-containing protein</fullName>
    </recommendedName>
</protein>
<keyword evidence="1" id="KW-0812">Transmembrane</keyword>
<accession>A0ABY8L2W6</accession>
<proteinExistence type="predicted"/>
<gene>
    <name evidence="2" type="ORF">P8625_01015</name>
</gene>
<keyword evidence="3" id="KW-1185">Reference proteome</keyword>
<feature type="transmembrane region" description="Helical" evidence="1">
    <location>
        <begin position="6"/>
        <end position="22"/>
    </location>
</feature>
<dbReference type="EMBL" id="CP122539">
    <property type="protein sequence ID" value="WGH75774.1"/>
    <property type="molecule type" value="Genomic_DNA"/>
</dbReference>
<feature type="transmembrane region" description="Helical" evidence="1">
    <location>
        <begin position="71"/>
        <end position="89"/>
    </location>
</feature>
<evidence type="ECO:0000313" key="2">
    <source>
        <dbReference type="EMBL" id="WGH75774.1"/>
    </source>
</evidence>
<dbReference type="RefSeq" id="WP_279651648.1">
    <property type="nucleotide sequence ID" value="NZ_CP122539.1"/>
</dbReference>
<evidence type="ECO:0000313" key="3">
    <source>
        <dbReference type="Proteomes" id="UP001232001"/>
    </source>
</evidence>
<name>A0ABY8L2W6_9FLAO</name>
<dbReference type="Proteomes" id="UP001232001">
    <property type="component" value="Chromosome"/>
</dbReference>
<reference evidence="2 3" key="1">
    <citation type="submission" date="2023-04" db="EMBL/GenBank/DDBJ databases">
        <title>Tenacibaculum tangerinum sp. nov., isolated from sea tidal flat of South Korea.</title>
        <authorList>
            <person name="Lee S.H."/>
            <person name="Kim J.-J."/>
        </authorList>
    </citation>
    <scope>NUCLEOTIDE SEQUENCE [LARGE SCALE GENOMIC DNA]</scope>
    <source>
        <strain evidence="2 3">GRR-S3-23</strain>
    </source>
</reference>
<sequence length="172" mass="18783">MILKNILPVIVVTLVMGLLLAASKNKPKKDEIGNSILQLPKLYPIIGILVIIGGIGLIIFAFFFANGTDQVLAAVCSLIAIVVGLLLFAKGYISHIKLTDLGIIETTMFAKQKEIKWNEIKDLTFGKTSLELKIKSADKNIKAHMHLVGFDELVSKLESKTGKTRSQIGIPE</sequence>
<organism evidence="2 3">
    <name type="scientific">Tenacibaculum tangerinum</name>
    <dbReference type="NCBI Taxonomy" id="3038772"/>
    <lineage>
        <taxon>Bacteria</taxon>
        <taxon>Pseudomonadati</taxon>
        <taxon>Bacteroidota</taxon>
        <taxon>Flavobacteriia</taxon>
        <taxon>Flavobacteriales</taxon>
        <taxon>Flavobacteriaceae</taxon>
        <taxon>Tenacibaculum</taxon>
    </lineage>
</organism>